<keyword evidence="1" id="KW-0378">Hydrolase</keyword>
<dbReference type="Proteomes" id="UP000001880">
    <property type="component" value="Chromosome"/>
</dbReference>
<dbReference type="PANTHER" id="PTHR15394">
    <property type="entry name" value="SERINE HYDROLASE RBBP9"/>
    <property type="match status" value="1"/>
</dbReference>
<dbReference type="GO" id="GO:0016787">
    <property type="term" value="F:hydrolase activity"/>
    <property type="evidence" value="ECO:0007669"/>
    <property type="project" value="UniProtKB-KW"/>
</dbReference>
<dbReference type="InterPro" id="IPR029058">
    <property type="entry name" value="AB_hydrolase_fold"/>
</dbReference>
<protein>
    <submittedName>
        <fullName evidence="1">Esterase of the alpha/beta hydrolase fold-like protein</fullName>
    </submittedName>
</protein>
<dbReference type="Pfam" id="PF06821">
    <property type="entry name" value="Ser_hydrolase"/>
    <property type="match status" value="1"/>
</dbReference>
<dbReference type="EMBL" id="CP001804">
    <property type="protein sequence ID" value="ACY13193.1"/>
    <property type="molecule type" value="Genomic_DNA"/>
</dbReference>
<evidence type="ECO:0000313" key="2">
    <source>
        <dbReference type="Proteomes" id="UP000001880"/>
    </source>
</evidence>
<sequence>MTRLCIVPRWAGTQDHDFYPWLRADEQVRARFEEFVGPEVEHPEAPTIDAWLGSLAHALPPEQLGDTYVLAHSVGCQAVLHHLARVRREAGDRAESVARVPGLLCVAGWWDVDEPWGTLRPWIDQQPDTELVRAALEKIIVLLSDNDPFTSDWRDNERQWRERLGAEVRVVPGAKHFNGAQEPAVRDALLALLG</sequence>
<reference evidence="1 2" key="1">
    <citation type="journal article" date="2010" name="Stand. Genomic Sci.">
        <title>Complete genome sequence of Haliangium ochraceum type strain (SMP-2).</title>
        <authorList>
            <consortium name="US DOE Joint Genome Institute (JGI-PGF)"/>
            <person name="Ivanova N."/>
            <person name="Daum C."/>
            <person name="Lang E."/>
            <person name="Abt B."/>
            <person name="Kopitz M."/>
            <person name="Saunders E."/>
            <person name="Lapidus A."/>
            <person name="Lucas S."/>
            <person name="Glavina Del Rio T."/>
            <person name="Nolan M."/>
            <person name="Tice H."/>
            <person name="Copeland A."/>
            <person name="Cheng J.F."/>
            <person name="Chen F."/>
            <person name="Bruce D."/>
            <person name="Goodwin L."/>
            <person name="Pitluck S."/>
            <person name="Mavromatis K."/>
            <person name="Pati A."/>
            <person name="Mikhailova N."/>
            <person name="Chen A."/>
            <person name="Palaniappan K."/>
            <person name="Land M."/>
            <person name="Hauser L."/>
            <person name="Chang Y.J."/>
            <person name="Jeffries C.D."/>
            <person name="Detter J.C."/>
            <person name="Brettin T."/>
            <person name="Rohde M."/>
            <person name="Goker M."/>
            <person name="Bristow J."/>
            <person name="Markowitz V."/>
            <person name="Eisen J.A."/>
            <person name="Hugenholtz P."/>
            <person name="Kyrpides N.C."/>
            <person name="Klenk H.P."/>
        </authorList>
    </citation>
    <scope>NUCLEOTIDE SEQUENCE [LARGE SCALE GENOMIC DNA]</scope>
    <source>
        <strain evidence="2">DSM 14365 / CIP 107738 / JCM 11303 / AJ 13395 / SMP-2</strain>
    </source>
</reference>
<dbReference type="HOGENOM" id="CLU_1400779_0_0_7"/>
<dbReference type="InterPro" id="IPR010662">
    <property type="entry name" value="RBBP9/YdeN"/>
</dbReference>
<dbReference type="eggNOG" id="COG3545">
    <property type="taxonomic scope" value="Bacteria"/>
</dbReference>
<keyword evidence="2" id="KW-1185">Reference proteome</keyword>
<dbReference type="STRING" id="502025.Hoch_0555"/>
<evidence type="ECO:0000313" key="1">
    <source>
        <dbReference type="EMBL" id="ACY13193.1"/>
    </source>
</evidence>
<dbReference type="SUPFAM" id="SSF53474">
    <property type="entry name" value="alpha/beta-Hydrolases"/>
    <property type="match status" value="1"/>
</dbReference>
<dbReference type="KEGG" id="hoh:Hoch_0555"/>
<proteinExistence type="predicted"/>
<dbReference type="RefSeq" id="WP_012825820.1">
    <property type="nucleotide sequence ID" value="NC_013440.1"/>
</dbReference>
<dbReference type="OrthoDB" id="9804993at2"/>
<dbReference type="PANTHER" id="PTHR15394:SF3">
    <property type="entry name" value="SERINE HYDROLASE RBBP9"/>
    <property type="match status" value="1"/>
</dbReference>
<accession>D0LLH6</accession>
<organism evidence="1 2">
    <name type="scientific">Haliangium ochraceum (strain DSM 14365 / JCM 11303 / SMP-2)</name>
    <dbReference type="NCBI Taxonomy" id="502025"/>
    <lineage>
        <taxon>Bacteria</taxon>
        <taxon>Pseudomonadati</taxon>
        <taxon>Myxococcota</taxon>
        <taxon>Polyangia</taxon>
        <taxon>Haliangiales</taxon>
        <taxon>Kofleriaceae</taxon>
        <taxon>Haliangium</taxon>
    </lineage>
</organism>
<dbReference type="Gene3D" id="3.40.50.1820">
    <property type="entry name" value="alpha/beta hydrolase"/>
    <property type="match status" value="1"/>
</dbReference>
<dbReference type="AlphaFoldDB" id="D0LLH6"/>
<name>D0LLH6_HALO1</name>
<gene>
    <name evidence="1" type="ordered locus">Hoch_0555</name>
</gene>